<keyword evidence="2" id="KW-1185">Reference proteome</keyword>
<dbReference type="OrthoDB" id="10911at10239"/>
<accession>Q1HH70</accession>
<evidence type="ECO:0000313" key="2">
    <source>
        <dbReference type="Proteomes" id="UP000204470"/>
    </source>
</evidence>
<name>Q1HH70_NPVAP</name>
<dbReference type="RefSeq" id="YP_610996.2">
    <property type="nucleotide sequence ID" value="NC_008035.3"/>
</dbReference>
<organism evidence="1 2">
    <name type="scientific">Antheraea pernyi nuclear polyhedrosis virus</name>
    <name type="common">ApNPV</name>
    <dbReference type="NCBI Taxonomy" id="161494"/>
    <lineage>
        <taxon>Viruses</taxon>
        <taxon>Viruses incertae sedis</taxon>
        <taxon>Naldaviricetes</taxon>
        <taxon>Lefavirales</taxon>
        <taxon>Baculoviridae</taxon>
        <taxon>Alphabaculovirus</taxon>
        <taxon>Alphabaculovirus anpernyi</taxon>
    </lineage>
</organism>
<proteinExistence type="predicted"/>
<sequence length="75" mass="8178">MDGLRWLYTFSASRSSRSFCGVCRFNSMSRNAARRASGPAASPPNFSAAAENCLDLSFLWEPPASRRAQPTGFVS</sequence>
<dbReference type="GeneID" id="5141376"/>
<evidence type="ECO:0000313" key="1">
    <source>
        <dbReference type="EMBL" id="ABF50376.1"/>
    </source>
</evidence>
<reference evidence="1" key="1">
    <citation type="submission" date="2006-05" db="EMBL/GenBank/DDBJ databases">
        <authorList>
            <person name="Nie Z.M."/>
            <person name="Zhang Z.F."/>
            <person name="Wang D."/>
            <person name="He P.A."/>
            <person name="Jiang C.Y."/>
            <person name="Song L."/>
            <person name="Chen F."/>
            <person name="Xu J."/>
            <person name="Yang L."/>
            <person name="Yu L.L."/>
            <person name="Chen J."/>
            <person name="Lv Z.B."/>
            <person name="Wu X.F."/>
            <person name="Zhang Y.Z."/>
        </authorList>
    </citation>
    <scope>NUCLEOTIDE SEQUENCE [LARGE SCALE GENOMIC DNA]</scope>
    <source>
        <strain evidence="1">Zhenjiang</strain>
    </source>
</reference>
<reference evidence="1" key="2">
    <citation type="submission" date="2006-11" db="EMBL/GenBank/DDBJ databases">
        <title>Sequence and Organization of the Antheraea pernyi Nucleopolyhedrovirus Genome.</title>
        <authorList>
            <consortium name="Biotechnology Research Institute"/>
            <consortium name="National Key facility for Crop Gene Resources and Genetic Improvement"/>
            <consortium name="Chinese Academy of Agricultural Sciences"/>
            <consortium name="Beijing 100081"/>
            <consortium name="China"/>
            <person name="Nie Z.M."/>
            <person name="Zhang Z.F."/>
            <person name="Wang D."/>
            <person name="He P.A."/>
            <person name="Jiang C.Y."/>
            <person name="Song L."/>
            <person name="Chen F."/>
            <person name="Xu J."/>
            <person name="Yang L."/>
            <person name="Yu L.L."/>
            <person name="Chen J."/>
            <person name="Lv Z.B."/>
            <person name="Wu X.F."/>
            <person name="Zhang Y.Z."/>
        </authorList>
    </citation>
    <scope>NUCLEOTIDE SEQUENCE</scope>
    <source>
        <strain evidence="1">Zhenjiang</strain>
    </source>
</reference>
<organismHost>
    <name type="scientific">Antheraea pernyi</name>
    <name type="common">Chinese oak silk moth</name>
    <name type="synonym">Bombyx pernyi</name>
    <dbReference type="NCBI Taxonomy" id="7119"/>
</organismHost>
<dbReference type="Proteomes" id="UP000204470">
    <property type="component" value="Segment"/>
</dbReference>
<protein>
    <submittedName>
        <fullName evidence="1">Uncharacterized protein</fullName>
    </submittedName>
</protein>
<dbReference type="KEGG" id="vg:5141376"/>
<dbReference type="EMBL" id="DQ486030">
    <property type="protein sequence ID" value="ABF50376.1"/>
    <property type="molecule type" value="Genomic_DNA"/>
</dbReference>